<comment type="caution">
    <text evidence="16">The sequence shown here is derived from an EMBL/GenBank/DDBJ whole genome shotgun (WGS) entry which is preliminary data.</text>
</comment>
<dbReference type="InterPro" id="IPR001245">
    <property type="entry name" value="Ser-Thr/Tyr_kinase_cat_dom"/>
</dbReference>
<dbReference type="FunFam" id="1.10.510.10:FF:000468">
    <property type="entry name" value="PTI1-like tyrosine-protein kinase 3"/>
    <property type="match status" value="1"/>
</dbReference>
<evidence type="ECO:0000256" key="7">
    <source>
        <dbReference type="ARBA" id="ARBA00022741"/>
    </source>
</evidence>
<keyword evidence="2" id="KW-1003">Cell membrane</keyword>
<accession>A0AAD5W801</accession>
<dbReference type="InterPro" id="IPR017441">
    <property type="entry name" value="Protein_kinase_ATP_BS"/>
</dbReference>
<evidence type="ECO:0000256" key="4">
    <source>
        <dbReference type="ARBA" id="ARBA00022679"/>
    </source>
</evidence>
<dbReference type="PROSITE" id="PS00107">
    <property type="entry name" value="PROTEIN_KINASE_ATP"/>
    <property type="match status" value="1"/>
</dbReference>
<dbReference type="GO" id="GO:0004674">
    <property type="term" value="F:protein serine/threonine kinase activity"/>
    <property type="evidence" value="ECO:0007669"/>
    <property type="project" value="UniProtKB-KW"/>
</dbReference>
<evidence type="ECO:0000256" key="11">
    <source>
        <dbReference type="ARBA" id="ARBA00023136"/>
    </source>
</evidence>
<keyword evidence="10" id="KW-1133">Transmembrane helix</keyword>
<proteinExistence type="inferred from homology"/>
<keyword evidence="12" id="KW-1015">Disulfide bond</keyword>
<dbReference type="AlphaFoldDB" id="A0AAD5W801"/>
<protein>
    <recommendedName>
        <fullName evidence="15">Protein kinase domain-containing protein</fullName>
    </recommendedName>
</protein>
<dbReference type="Gene3D" id="3.30.200.20">
    <property type="entry name" value="Phosphorylase Kinase, domain 1"/>
    <property type="match status" value="1"/>
</dbReference>
<evidence type="ECO:0000256" key="5">
    <source>
        <dbReference type="ARBA" id="ARBA00022692"/>
    </source>
</evidence>
<evidence type="ECO:0000256" key="8">
    <source>
        <dbReference type="ARBA" id="ARBA00022777"/>
    </source>
</evidence>
<dbReference type="PANTHER" id="PTHR45631:SF202">
    <property type="entry name" value="SENESCENCE-INDUCED RECEPTOR-LIKE SERINE_THREONINE-PROTEIN KINASE"/>
    <property type="match status" value="1"/>
</dbReference>
<dbReference type="PROSITE" id="PS50011">
    <property type="entry name" value="PROTEIN_KINASE_DOM"/>
    <property type="match status" value="1"/>
</dbReference>
<evidence type="ECO:0000256" key="14">
    <source>
        <dbReference type="RuleBase" id="RU000304"/>
    </source>
</evidence>
<dbReference type="FunFam" id="3.30.200.20:FF:000394">
    <property type="entry name" value="Leucine-rich repeat receptor-like protein kinase"/>
    <property type="match status" value="1"/>
</dbReference>
<keyword evidence="6" id="KW-0732">Signal</keyword>
<name>A0AAD5W801_9POAL</name>
<dbReference type="InterPro" id="IPR024788">
    <property type="entry name" value="Malectin-like_Carb-bd_dom"/>
</dbReference>
<dbReference type="Proteomes" id="UP001210211">
    <property type="component" value="Unassembled WGS sequence"/>
</dbReference>
<dbReference type="Pfam" id="PF07714">
    <property type="entry name" value="PK_Tyr_Ser-Thr"/>
    <property type="match status" value="1"/>
</dbReference>
<dbReference type="EMBL" id="JAMRDG010000020">
    <property type="protein sequence ID" value="KAJ3678981.1"/>
    <property type="molecule type" value="Genomic_DNA"/>
</dbReference>
<comment type="similarity">
    <text evidence="14">Belongs to the protein kinase superfamily.</text>
</comment>
<dbReference type="SMART" id="SM00220">
    <property type="entry name" value="S_TKc"/>
    <property type="match status" value="1"/>
</dbReference>
<keyword evidence="11" id="KW-0472">Membrane</keyword>
<dbReference type="PANTHER" id="PTHR45631">
    <property type="entry name" value="OS07G0107800 PROTEIN-RELATED"/>
    <property type="match status" value="1"/>
</dbReference>
<evidence type="ECO:0000259" key="15">
    <source>
        <dbReference type="PROSITE" id="PS50011"/>
    </source>
</evidence>
<evidence type="ECO:0000256" key="2">
    <source>
        <dbReference type="ARBA" id="ARBA00022475"/>
    </source>
</evidence>
<gene>
    <name evidence="16" type="ORF">LUZ61_021145</name>
</gene>
<keyword evidence="5" id="KW-0812">Transmembrane</keyword>
<dbReference type="SUPFAM" id="SSF56112">
    <property type="entry name" value="Protein kinase-like (PK-like)"/>
    <property type="match status" value="1"/>
</dbReference>
<evidence type="ECO:0000256" key="9">
    <source>
        <dbReference type="ARBA" id="ARBA00022840"/>
    </source>
</evidence>
<dbReference type="Pfam" id="PF12819">
    <property type="entry name" value="Malectin_like"/>
    <property type="match status" value="1"/>
</dbReference>
<feature type="domain" description="Protein kinase" evidence="15">
    <location>
        <begin position="186"/>
        <end position="456"/>
    </location>
</feature>
<keyword evidence="8" id="KW-0418">Kinase</keyword>
<dbReference type="InterPro" id="IPR000719">
    <property type="entry name" value="Prot_kinase_dom"/>
</dbReference>
<evidence type="ECO:0000256" key="6">
    <source>
        <dbReference type="ARBA" id="ARBA00022729"/>
    </source>
</evidence>
<organism evidence="16 17">
    <name type="scientific">Rhynchospora tenuis</name>
    <dbReference type="NCBI Taxonomy" id="198213"/>
    <lineage>
        <taxon>Eukaryota</taxon>
        <taxon>Viridiplantae</taxon>
        <taxon>Streptophyta</taxon>
        <taxon>Embryophyta</taxon>
        <taxon>Tracheophyta</taxon>
        <taxon>Spermatophyta</taxon>
        <taxon>Magnoliopsida</taxon>
        <taxon>Liliopsida</taxon>
        <taxon>Poales</taxon>
        <taxon>Cyperaceae</taxon>
        <taxon>Cyperoideae</taxon>
        <taxon>Rhynchosporeae</taxon>
        <taxon>Rhynchospora</taxon>
    </lineage>
</organism>
<evidence type="ECO:0000256" key="3">
    <source>
        <dbReference type="ARBA" id="ARBA00022527"/>
    </source>
</evidence>
<sequence>MLTSWTAISTNTSIDDMKFDTPSMVLQTAAVPSSGNGSLDYAWSEAFLTWLPTDKLTTFFVVLHFAEIEEAMPNNNLREFYIYANGELVFKDPVLLDTYLSTSYAYFTQTGATQYSISLRSSARATLPPILNALELYTVLRATWLPTDDIDGTPVTPKNSAVPEAGNELNFDKRKFTFAELKLVTNNFSDQIGDGGFGKVLKGRLENGVKVAVKLRTESSSQGIQHFQNEVETLSRVHHKNLVSLIGYCKDGDCIALVYEYIEEGNLENFLRGRTHSLGWKQRLQIAYESGQGLEYLHKMCKPPLIHRDIKTSNILLTSNFEAKVSDFGLVQTCSGTHVSTQMVRGTPGYVDPYYAVNLQLTVKSDVYSFGIVLLEIITGKSPILQGPEEGLPLTEFVQQELSKGNIESILDPNIGGQYNLNSIWKVADLALRCTDLQPTKRPDMRAVVAELKESLDLEISTNETGNTNSIGNAICSGNIEATQTGGMRVSDYGPSVR</sequence>
<evidence type="ECO:0000256" key="12">
    <source>
        <dbReference type="ARBA" id="ARBA00023157"/>
    </source>
</evidence>
<keyword evidence="3 14" id="KW-0723">Serine/threonine-protein kinase</keyword>
<dbReference type="CDD" id="cd14066">
    <property type="entry name" value="STKc_IRAK"/>
    <property type="match status" value="1"/>
</dbReference>
<keyword evidence="4" id="KW-0808">Transferase</keyword>
<keyword evidence="17" id="KW-1185">Reference proteome</keyword>
<evidence type="ECO:0000313" key="16">
    <source>
        <dbReference type="EMBL" id="KAJ3678981.1"/>
    </source>
</evidence>
<evidence type="ECO:0000256" key="1">
    <source>
        <dbReference type="ARBA" id="ARBA00004162"/>
    </source>
</evidence>
<dbReference type="Gene3D" id="1.10.510.10">
    <property type="entry name" value="Transferase(Phosphotransferase) domain 1"/>
    <property type="match status" value="1"/>
</dbReference>
<dbReference type="InterPro" id="IPR011009">
    <property type="entry name" value="Kinase-like_dom_sf"/>
</dbReference>
<feature type="binding site" evidence="13">
    <location>
        <position position="214"/>
    </location>
    <ligand>
        <name>ATP</name>
        <dbReference type="ChEBI" id="CHEBI:30616"/>
    </ligand>
</feature>
<dbReference type="PROSITE" id="PS00108">
    <property type="entry name" value="PROTEIN_KINASE_ST"/>
    <property type="match status" value="1"/>
</dbReference>
<keyword evidence="7 13" id="KW-0547">Nucleotide-binding</keyword>
<dbReference type="Gene3D" id="2.60.120.430">
    <property type="entry name" value="Galactose-binding lectin"/>
    <property type="match status" value="1"/>
</dbReference>
<evidence type="ECO:0000256" key="10">
    <source>
        <dbReference type="ARBA" id="ARBA00022989"/>
    </source>
</evidence>
<dbReference type="GO" id="GO:0005886">
    <property type="term" value="C:plasma membrane"/>
    <property type="evidence" value="ECO:0007669"/>
    <property type="project" value="UniProtKB-SubCell"/>
</dbReference>
<reference evidence="16 17" key="1">
    <citation type="journal article" date="2022" name="Cell">
        <title>Repeat-based holocentromeres influence genome architecture and karyotype evolution.</title>
        <authorList>
            <person name="Hofstatter P.G."/>
            <person name="Thangavel G."/>
            <person name="Lux T."/>
            <person name="Neumann P."/>
            <person name="Vondrak T."/>
            <person name="Novak P."/>
            <person name="Zhang M."/>
            <person name="Costa L."/>
            <person name="Castellani M."/>
            <person name="Scott A."/>
            <person name="Toegelov H."/>
            <person name="Fuchs J."/>
            <person name="Mata-Sucre Y."/>
            <person name="Dias Y."/>
            <person name="Vanzela A.L.L."/>
            <person name="Huettel B."/>
            <person name="Almeida C.C.S."/>
            <person name="Simkova H."/>
            <person name="Souza G."/>
            <person name="Pedrosa-Harand A."/>
            <person name="Macas J."/>
            <person name="Mayer K.F.X."/>
            <person name="Houben A."/>
            <person name="Marques A."/>
        </authorList>
    </citation>
    <scope>NUCLEOTIDE SEQUENCE [LARGE SCALE GENOMIC DNA]</scope>
    <source>
        <strain evidence="16">RhyTen1mFocal</strain>
    </source>
</reference>
<evidence type="ECO:0000313" key="17">
    <source>
        <dbReference type="Proteomes" id="UP001210211"/>
    </source>
</evidence>
<dbReference type="PRINTS" id="PR00109">
    <property type="entry name" value="TYRKINASE"/>
</dbReference>
<dbReference type="InterPro" id="IPR008271">
    <property type="entry name" value="Ser/Thr_kinase_AS"/>
</dbReference>
<keyword evidence="9 13" id="KW-0067">ATP-binding</keyword>
<evidence type="ECO:0000256" key="13">
    <source>
        <dbReference type="PROSITE-ProRule" id="PRU10141"/>
    </source>
</evidence>
<comment type="subcellular location">
    <subcellularLocation>
        <location evidence="1">Cell membrane</location>
        <topology evidence="1">Single-pass membrane protein</topology>
    </subcellularLocation>
</comment>
<dbReference type="GO" id="GO:0005524">
    <property type="term" value="F:ATP binding"/>
    <property type="evidence" value="ECO:0007669"/>
    <property type="project" value="UniProtKB-UniRule"/>
</dbReference>